<proteinExistence type="inferred from homology"/>
<reference evidence="21" key="4">
    <citation type="submission" date="2025-09" db="UniProtKB">
        <authorList>
            <consortium name="Ensembl"/>
        </authorList>
    </citation>
    <scope>IDENTIFICATION</scope>
    <source>
        <strain evidence="21">JP 163 A</strain>
    </source>
</reference>
<dbReference type="PROSITE" id="PS51184">
    <property type="entry name" value="JMJC"/>
    <property type="match status" value="1"/>
</dbReference>
<evidence type="ECO:0000256" key="15">
    <source>
        <dbReference type="ARBA" id="ARBA00023242"/>
    </source>
</evidence>
<dbReference type="eggNOG" id="KOG0958">
    <property type="taxonomic scope" value="Eukaryota"/>
</dbReference>
<dbReference type="InterPro" id="IPR002999">
    <property type="entry name" value="Tudor"/>
</dbReference>
<evidence type="ECO:0000259" key="18">
    <source>
        <dbReference type="PROSITE" id="PS51183"/>
    </source>
</evidence>
<dbReference type="FunFam" id="3.30.40.10:FF:000029">
    <property type="entry name" value="lysine-specific demethylase 4C isoform X1"/>
    <property type="match status" value="1"/>
</dbReference>
<dbReference type="Gene3D" id="2.30.30.140">
    <property type="match status" value="1"/>
</dbReference>
<evidence type="ECO:0000256" key="17">
    <source>
        <dbReference type="SAM" id="MobiDB-lite"/>
    </source>
</evidence>
<dbReference type="FunFam" id="2.60.120.650:FF:000048">
    <property type="entry name" value="Lysine-specific demethylase 4A"/>
    <property type="match status" value="1"/>
</dbReference>
<evidence type="ECO:0000256" key="1">
    <source>
        <dbReference type="ARBA" id="ARBA00001954"/>
    </source>
</evidence>
<dbReference type="GO" id="GO:0010468">
    <property type="term" value="P:regulation of gene expression"/>
    <property type="evidence" value="ECO:0007669"/>
    <property type="project" value="TreeGrafter"/>
</dbReference>
<dbReference type="OMA" id="VHEGCYP"/>
<reference evidence="22" key="1">
    <citation type="submission" date="2012-01" db="EMBL/GenBank/DDBJ databases">
        <authorList>
            <person name="Walter R."/>
            <person name="Schartl M."/>
            <person name="Warren W."/>
        </authorList>
    </citation>
    <scope>NUCLEOTIDE SEQUENCE [LARGE SCALE GENOMIC DNA]</scope>
    <source>
        <strain evidence="22">JP 163 A</strain>
    </source>
</reference>
<dbReference type="InParanoid" id="M4ANN8"/>
<dbReference type="Gene3D" id="2.60.120.650">
    <property type="entry name" value="Cupin"/>
    <property type="match status" value="1"/>
</dbReference>
<dbReference type="SMART" id="SM00545">
    <property type="entry name" value="JmjN"/>
    <property type="match status" value="1"/>
</dbReference>
<keyword evidence="12" id="KW-0408">Iron</keyword>
<dbReference type="PANTHER" id="PTHR10694">
    <property type="entry name" value="LYSINE-SPECIFIC DEMETHYLASE"/>
    <property type="match status" value="1"/>
</dbReference>
<keyword evidence="8" id="KW-0862">Zinc</keyword>
<dbReference type="STRING" id="8083.ENSXMAP00000016083"/>
<dbReference type="PROSITE" id="PS51805">
    <property type="entry name" value="EPHD"/>
    <property type="match status" value="1"/>
</dbReference>
<reference evidence="22" key="2">
    <citation type="journal article" date="2013" name="Nat. Genet.">
        <title>The genome of the platyfish, Xiphophorus maculatus, provides insights into evolutionary adaptation and several complex traits.</title>
        <authorList>
            <person name="Schartl M."/>
            <person name="Walter R.B."/>
            <person name="Shen Y."/>
            <person name="Garcia T."/>
            <person name="Catchen J."/>
            <person name="Amores A."/>
            <person name="Braasch I."/>
            <person name="Chalopin D."/>
            <person name="Volff J.N."/>
            <person name="Lesch K.P."/>
            <person name="Bisazza A."/>
            <person name="Minx P."/>
            <person name="Hillier L."/>
            <person name="Wilson R.K."/>
            <person name="Fuerstenberg S."/>
            <person name="Boore J."/>
            <person name="Searle S."/>
            <person name="Postlethwait J.H."/>
            <person name="Warren W.C."/>
        </authorList>
    </citation>
    <scope>NUCLEOTIDE SEQUENCE [LARGE SCALE GENOMIC DNA]</scope>
    <source>
        <strain evidence="22">JP 163 A</strain>
    </source>
</reference>
<dbReference type="PROSITE" id="PS51183">
    <property type="entry name" value="JMJN"/>
    <property type="match status" value="1"/>
</dbReference>
<dbReference type="SMART" id="SM00249">
    <property type="entry name" value="PHD"/>
    <property type="match status" value="2"/>
</dbReference>
<keyword evidence="13" id="KW-0805">Transcription regulation</keyword>
<evidence type="ECO:0000256" key="6">
    <source>
        <dbReference type="ARBA" id="ARBA00022737"/>
    </source>
</evidence>
<dbReference type="InterPro" id="IPR003349">
    <property type="entry name" value="JmjN"/>
</dbReference>
<dbReference type="GO" id="GO:0140684">
    <property type="term" value="F:histone H3K9me2/H3K9me3 demethylase activity"/>
    <property type="evidence" value="ECO:0007669"/>
    <property type="project" value="UniProtKB-EC"/>
</dbReference>
<feature type="region of interest" description="Disordered" evidence="17">
    <location>
        <begin position="429"/>
        <end position="457"/>
    </location>
</feature>
<dbReference type="InterPro" id="IPR019787">
    <property type="entry name" value="Znf_PHD-finger"/>
</dbReference>
<dbReference type="SMART" id="SM00333">
    <property type="entry name" value="TUDOR"/>
    <property type="match status" value="2"/>
</dbReference>
<dbReference type="SUPFAM" id="SSF63748">
    <property type="entry name" value="Tudor/PWWP/MBT"/>
    <property type="match status" value="2"/>
</dbReference>
<accession>M4ANN8</accession>
<dbReference type="GO" id="GO:0051864">
    <property type="term" value="F:histone H3K36 demethylase activity"/>
    <property type="evidence" value="ECO:0007669"/>
    <property type="project" value="TreeGrafter"/>
</dbReference>
<dbReference type="InterPro" id="IPR047481">
    <property type="entry name" value="Tudor_KDM4A_rpt2"/>
</dbReference>
<evidence type="ECO:0000256" key="7">
    <source>
        <dbReference type="ARBA" id="ARBA00022771"/>
    </source>
</evidence>
<dbReference type="GO" id="GO:0005634">
    <property type="term" value="C:nucleus"/>
    <property type="evidence" value="ECO:0007669"/>
    <property type="project" value="UniProtKB-SubCell"/>
</dbReference>
<dbReference type="AlphaFoldDB" id="M4ANN8"/>
<evidence type="ECO:0000313" key="21">
    <source>
        <dbReference type="Ensembl" id="ENSXMAP00000016083.2"/>
    </source>
</evidence>
<dbReference type="GO" id="GO:0000785">
    <property type="term" value="C:chromatin"/>
    <property type="evidence" value="ECO:0007669"/>
    <property type="project" value="TreeGrafter"/>
</dbReference>
<feature type="domain" description="JmjN" evidence="18">
    <location>
        <begin position="14"/>
        <end position="56"/>
    </location>
</feature>
<keyword evidence="7" id="KW-0863">Zinc-finger</keyword>
<dbReference type="InterPro" id="IPR011011">
    <property type="entry name" value="Znf_FYVE_PHD"/>
</dbReference>
<evidence type="ECO:0000256" key="5">
    <source>
        <dbReference type="ARBA" id="ARBA00022723"/>
    </source>
</evidence>
<name>M4ANN8_XIPMA</name>
<evidence type="ECO:0000256" key="12">
    <source>
        <dbReference type="ARBA" id="ARBA00023004"/>
    </source>
</evidence>
<dbReference type="Gene3D" id="3.10.330.70">
    <property type="match status" value="1"/>
</dbReference>
<keyword evidence="14" id="KW-0804">Transcription</keyword>
<evidence type="ECO:0000256" key="4">
    <source>
        <dbReference type="ARBA" id="ARBA00012900"/>
    </source>
</evidence>
<dbReference type="Pfam" id="PF18104">
    <property type="entry name" value="Tudor_2"/>
    <property type="match status" value="2"/>
</dbReference>
<dbReference type="Proteomes" id="UP000002852">
    <property type="component" value="Unassembled WGS sequence"/>
</dbReference>
<evidence type="ECO:0000313" key="22">
    <source>
        <dbReference type="Proteomes" id="UP000002852"/>
    </source>
</evidence>
<evidence type="ECO:0000256" key="14">
    <source>
        <dbReference type="ARBA" id="ARBA00023163"/>
    </source>
</evidence>
<dbReference type="InterPro" id="IPR013083">
    <property type="entry name" value="Znf_RING/FYVE/PHD"/>
</dbReference>
<dbReference type="Ensembl" id="ENSXMAT00000016107.2">
    <property type="protein sequence ID" value="ENSXMAP00000016083.2"/>
    <property type="gene ID" value="ENSXMAG00000016013.2"/>
</dbReference>
<comment type="cofactor">
    <cofactor evidence="1">
        <name>Fe(2+)</name>
        <dbReference type="ChEBI" id="CHEBI:29033"/>
    </cofactor>
</comment>
<keyword evidence="10" id="KW-0223">Dioxygenase</keyword>
<feature type="domain" description="JmjC" evidence="19">
    <location>
        <begin position="142"/>
        <end position="308"/>
    </location>
</feature>
<dbReference type="SUPFAM" id="SSF57903">
    <property type="entry name" value="FYVE/PHD zinc finger"/>
    <property type="match status" value="1"/>
</dbReference>
<dbReference type="InterPro" id="IPR001965">
    <property type="entry name" value="Znf_PHD"/>
</dbReference>
<dbReference type="EC" id="1.14.11.66" evidence="4"/>
<dbReference type="SMART" id="SM00558">
    <property type="entry name" value="JmjC"/>
    <property type="match status" value="1"/>
</dbReference>
<dbReference type="GeneTree" id="ENSGT00940000154930"/>
<protein>
    <recommendedName>
        <fullName evidence="4">[histone H3]-trimethyl-L-lysine(9) demethylase</fullName>
        <ecNumber evidence="4">1.14.11.66</ecNumber>
    </recommendedName>
</protein>
<feature type="region of interest" description="Disordered" evidence="17">
    <location>
        <begin position="338"/>
        <end position="359"/>
    </location>
</feature>
<keyword evidence="22" id="KW-1185">Reference proteome</keyword>
<evidence type="ECO:0000256" key="2">
    <source>
        <dbReference type="ARBA" id="ARBA00004123"/>
    </source>
</evidence>
<reference evidence="21" key="3">
    <citation type="submission" date="2025-08" db="UniProtKB">
        <authorList>
            <consortium name="Ensembl"/>
        </authorList>
    </citation>
    <scope>IDENTIFICATION</scope>
    <source>
        <strain evidence="21">JP 163 A</strain>
    </source>
</reference>
<evidence type="ECO:0000259" key="20">
    <source>
        <dbReference type="PROSITE" id="PS51805"/>
    </source>
</evidence>
<dbReference type="InterPro" id="IPR047479">
    <property type="entry name" value="Tudor_KDM4A_rpt1"/>
</dbReference>
<evidence type="ECO:0000259" key="19">
    <source>
        <dbReference type="PROSITE" id="PS51184"/>
    </source>
</evidence>
<keyword evidence="5" id="KW-0479">Metal-binding</keyword>
<dbReference type="GO" id="GO:0008270">
    <property type="term" value="F:zinc ion binding"/>
    <property type="evidence" value="ECO:0007669"/>
    <property type="project" value="UniProtKB-KW"/>
</dbReference>
<evidence type="ECO:0000256" key="8">
    <source>
        <dbReference type="ARBA" id="ARBA00022833"/>
    </source>
</evidence>
<dbReference type="InterPro" id="IPR034732">
    <property type="entry name" value="EPHD"/>
</dbReference>
<comment type="similarity">
    <text evidence="3">Belongs to the JHDM3 histone demethylase family.</text>
</comment>
<evidence type="ECO:0000256" key="11">
    <source>
        <dbReference type="ARBA" id="ARBA00023002"/>
    </source>
</evidence>
<evidence type="ECO:0000256" key="10">
    <source>
        <dbReference type="ARBA" id="ARBA00022964"/>
    </source>
</evidence>
<evidence type="ECO:0000256" key="3">
    <source>
        <dbReference type="ARBA" id="ARBA00009711"/>
    </source>
</evidence>
<feature type="domain" description="PHD-type" evidence="20">
    <location>
        <begin position="675"/>
        <end position="788"/>
    </location>
</feature>
<dbReference type="FunFam" id="3.10.330.70:FF:000001">
    <property type="entry name" value="Putative lysine-specific demethylase 4a"/>
    <property type="match status" value="1"/>
</dbReference>
<evidence type="ECO:0000256" key="16">
    <source>
        <dbReference type="ARBA" id="ARBA00049349"/>
    </source>
</evidence>
<comment type="subcellular location">
    <subcellularLocation>
        <location evidence="2">Nucleus</location>
    </subcellularLocation>
</comment>
<comment type="catalytic activity">
    <reaction evidence="16">
        <text>N(6),N(6),N(6)-trimethyl-L-lysyl(9)-[histone H3] + 2 2-oxoglutarate + 2 O2 = N(6)-methyl-L-lysyl(9)-[histone H3] + 2 formaldehyde + 2 succinate + 2 CO2</text>
        <dbReference type="Rhea" id="RHEA:60200"/>
        <dbReference type="Rhea" id="RHEA-COMP:15538"/>
        <dbReference type="Rhea" id="RHEA-COMP:15542"/>
        <dbReference type="ChEBI" id="CHEBI:15379"/>
        <dbReference type="ChEBI" id="CHEBI:16526"/>
        <dbReference type="ChEBI" id="CHEBI:16810"/>
        <dbReference type="ChEBI" id="CHEBI:16842"/>
        <dbReference type="ChEBI" id="CHEBI:30031"/>
        <dbReference type="ChEBI" id="CHEBI:61929"/>
        <dbReference type="ChEBI" id="CHEBI:61961"/>
        <dbReference type="EC" id="1.14.11.66"/>
    </reaction>
</comment>
<dbReference type="PANTHER" id="PTHR10694:SF51">
    <property type="entry name" value="[HISTONE H3]-TRIMETHYL-L-LYSINE(9) DEMETHYLASE"/>
    <property type="match status" value="1"/>
</dbReference>
<dbReference type="Gene3D" id="3.30.40.10">
    <property type="entry name" value="Zinc/RING finger domain, C3HC4 (zinc finger)"/>
    <property type="match status" value="2"/>
</dbReference>
<dbReference type="Pfam" id="PF02375">
    <property type="entry name" value="JmjN"/>
    <property type="match status" value="1"/>
</dbReference>
<evidence type="ECO:0000256" key="13">
    <source>
        <dbReference type="ARBA" id="ARBA00023015"/>
    </source>
</evidence>
<dbReference type="SUPFAM" id="SSF51197">
    <property type="entry name" value="Clavaminate synthase-like"/>
    <property type="match status" value="1"/>
</dbReference>
<dbReference type="HOGENOM" id="CLU_001442_0_0_1"/>
<dbReference type="InterPro" id="IPR040477">
    <property type="entry name" value="KDM4-like_Tudor"/>
</dbReference>
<keyword evidence="6" id="KW-0677">Repeat</keyword>
<dbReference type="Pfam" id="PF02373">
    <property type="entry name" value="JmjC"/>
    <property type="match status" value="1"/>
</dbReference>
<dbReference type="InterPro" id="IPR003347">
    <property type="entry name" value="JmjC_dom"/>
</dbReference>
<sequence>MTTDTPDQTPNFRVMTFTPSKEEFKDFVRYVAFMESQGAHRAGIAKIIPPKGWKPRHTYDDIDDLLIPAPIQQVVTGQSGLFTQYNIQKKPMTVVEFQKTSNLAKFCSPRYVDFDELERKFWKNLTFNPPLYGADVSGTLFDPDVSEWNMANLNTILDTVESESAVKIKGLTTPCLYFGMWKSAFPWHTEDMNLYSICYLHYGEPKSWYVVPPEHGRRLERLAKGFFPGNAQSCEAFLRHKMTLISPSILKKYGIPYEKVTQEAGQFIVTFPFAYHAGFNHGFNCAESTNFATQRWIDYGKQAKLCSCRQDMVKISMDAFVRKFQPDRYKLWKAGKDDTPIDHVKPTPEASEFLKKEKASPCKKVSSEASSEEPTSPAQKDKRVVIKCFIFNTAQPKSERQLEKHMKPPPKCISKANKKTSNRLISARKDKSGGRAADMSPLLPVEGNAEGSVEPRVETSNIPVHKLFQRTLSPADVLHVHSYAKGDYGEEIMVQEEEQAIRSDKKEDTKHVSSVGIYVLEELPPVEAGTFEGDNWAKPLTHLWQSSPPNLKKEREYNQRMGSKPPYCSICMLFQTYQQVFLSIRENTTPERFSDSDMKMQTKPLIPEMCFTITTEEDAESEEQPIAHYLEEDGTSLLISCSQCSVWVHASCYGVNPASVSTEWKCARCKANAMNESCCLCLLRGGALHKTTNDKWVHVLCAVAVMEARFVNIAERSPVDLSGIPLQRFKLKCYYCKKRVKKASGCCVQCSHGRCPTAYHPTCAQAAGVLMQPDDWPFVVHVTCCRHKGPAQIERNKAAMHELTVGQKVICKHKNGRYYQCDVVQLSKETFYEVNFDDGSFSDNLFPEDIVNQDCAQLGPPPQGEVVQVRWTDGLVYGAKFVAAHVIQMYLVEFEDGSQLTAKRDDVYTLDEELPKRVKSRLSKASDMRFDGIFEDNEIIQESKRQRVINSRYRGDYIEPVIYRAIME</sequence>
<keyword evidence="9" id="KW-0156">Chromatin regulator</keyword>
<organism evidence="21 22">
    <name type="scientific">Xiphophorus maculatus</name>
    <name type="common">Southern platyfish</name>
    <name type="synonym">Platypoecilus maculatus</name>
    <dbReference type="NCBI Taxonomy" id="8083"/>
    <lineage>
        <taxon>Eukaryota</taxon>
        <taxon>Metazoa</taxon>
        <taxon>Chordata</taxon>
        <taxon>Craniata</taxon>
        <taxon>Vertebrata</taxon>
        <taxon>Euteleostomi</taxon>
        <taxon>Actinopterygii</taxon>
        <taxon>Neopterygii</taxon>
        <taxon>Teleostei</taxon>
        <taxon>Neoteleostei</taxon>
        <taxon>Acanthomorphata</taxon>
        <taxon>Ovalentaria</taxon>
        <taxon>Atherinomorphae</taxon>
        <taxon>Cyprinodontiformes</taxon>
        <taxon>Poeciliidae</taxon>
        <taxon>Poeciliinae</taxon>
        <taxon>Xiphophorus</taxon>
    </lineage>
</organism>
<dbReference type="Pfam" id="PF13831">
    <property type="entry name" value="PHD_2"/>
    <property type="match status" value="1"/>
</dbReference>
<dbReference type="Pfam" id="PF13832">
    <property type="entry name" value="zf-HC5HC2H_2"/>
    <property type="match status" value="1"/>
</dbReference>
<keyword evidence="15" id="KW-0539">Nucleus</keyword>
<keyword evidence="11" id="KW-0560">Oxidoreductase</keyword>
<dbReference type="CDD" id="cd20463">
    <property type="entry name" value="Tudor_JMJD2A_rpt1"/>
    <property type="match status" value="1"/>
</dbReference>
<dbReference type="CDD" id="cd20466">
    <property type="entry name" value="Tudor_JMJD2A_rpt2"/>
    <property type="match status" value="1"/>
</dbReference>
<evidence type="ECO:0000256" key="9">
    <source>
        <dbReference type="ARBA" id="ARBA00022853"/>
    </source>
</evidence>